<dbReference type="EMBL" id="SNYA01000005">
    <property type="protein sequence ID" value="TDP91660.1"/>
    <property type="molecule type" value="Genomic_DNA"/>
</dbReference>
<protein>
    <submittedName>
        <fullName evidence="1">Uncharacterized protein</fullName>
    </submittedName>
</protein>
<dbReference type="Proteomes" id="UP000295601">
    <property type="component" value="Unassembled WGS sequence"/>
</dbReference>
<gene>
    <name evidence="1" type="ORF">EDF62_2279</name>
</gene>
<dbReference type="AlphaFoldDB" id="A0A4R6RX79"/>
<comment type="caution">
    <text evidence="1">The sequence shown here is derived from an EMBL/GenBank/DDBJ whole genome shotgun (WGS) entry which is preliminary data.</text>
</comment>
<reference evidence="1 2" key="1">
    <citation type="submission" date="2019-03" db="EMBL/GenBank/DDBJ databases">
        <title>Genomic analyses of the natural microbiome of Caenorhabditis elegans.</title>
        <authorList>
            <person name="Samuel B."/>
        </authorList>
    </citation>
    <scope>NUCLEOTIDE SEQUENCE [LARGE SCALE GENOMIC DNA]</scope>
    <source>
        <strain evidence="1 2">JUb18</strain>
    </source>
</reference>
<sequence length="62" mass="6628">MGPSWYFSLSEAAIRGLSMCGDSPGRSIDARTSLFGRELDLSNSDIGAHHAHLDACAGHEPR</sequence>
<organism evidence="1 2">
    <name type="scientific">Leucobacter luti</name>
    <dbReference type="NCBI Taxonomy" id="340320"/>
    <lineage>
        <taxon>Bacteria</taxon>
        <taxon>Bacillati</taxon>
        <taxon>Actinomycetota</taxon>
        <taxon>Actinomycetes</taxon>
        <taxon>Micrococcales</taxon>
        <taxon>Microbacteriaceae</taxon>
        <taxon>Leucobacter</taxon>
    </lineage>
</organism>
<evidence type="ECO:0000313" key="2">
    <source>
        <dbReference type="Proteomes" id="UP000295601"/>
    </source>
</evidence>
<name>A0A4R6RX79_9MICO</name>
<accession>A0A4R6RX79</accession>
<evidence type="ECO:0000313" key="1">
    <source>
        <dbReference type="EMBL" id="TDP91660.1"/>
    </source>
</evidence>
<keyword evidence="2" id="KW-1185">Reference proteome</keyword>
<proteinExistence type="predicted"/>